<feature type="region of interest" description="Disordered" evidence="1">
    <location>
        <begin position="1"/>
        <end position="38"/>
    </location>
</feature>
<organism evidence="2">
    <name type="scientific">Panicum hallii</name>
    <dbReference type="NCBI Taxonomy" id="206008"/>
    <lineage>
        <taxon>Eukaryota</taxon>
        <taxon>Viridiplantae</taxon>
        <taxon>Streptophyta</taxon>
        <taxon>Embryophyta</taxon>
        <taxon>Tracheophyta</taxon>
        <taxon>Spermatophyta</taxon>
        <taxon>Magnoliopsida</taxon>
        <taxon>Liliopsida</taxon>
        <taxon>Poales</taxon>
        <taxon>Poaceae</taxon>
        <taxon>PACMAD clade</taxon>
        <taxon>Panicoideae</taxon>
        <taxon>Panicodae</taxon>
        <taxon>Paniceae</taxon>
        <taxon>Panicinae</taxon>
        <taxon>Panicum</taxon>
        <taxon>Panicum sect. Panicum</taxon>
    </lineage>
</organism>
<reference evidence="2" key="1">
    <citation type="submission" date="2018-04" db="EMBL/GenBank/DDBJ databases">
        <title>WGS assembly of Panicum hallii.</title>
        <authorList>
            <person name="Lovell J."/>
            <person name="Jenkins J."/>
            <person name="Lowry D."/>
            <person name="Mamidi S."/>
            <person name="Sreedasyam A."/>
            <person name="Weng X."/>
            <person name="Barry K."/>
            <person name="Bonette J."/>
            <person name="Campitelli B."/>
            <person name="Daum C."/>
            <person name="Gordon S."/>
            <person name="Gould B."/>
            <person name="Lipzen A."/>
            <person name="Macqueen A."/>
            <person name="Palacio-Mejia J."/>
            <person name="Plott C."/>
            <person name="Shakirov E."/>
            <person name="Shu S."/>
            <person name="Yoshinaga Y."/>
            <person name="Zane M."/>
            <person name="Rokhsar D."/>
            <person name="Grimwood J."/>
            <person name="Schmutz J."/>
            <person name="Juenger T."/>
        </authorList>
    </citation>
    <scope>NUCLEOTIDE SEQUENCE [LARGE SCALE GENOMIC DNA]</scope>
    <source>
        <strain evidence="2">FIL2</strain>
    </source>
</reference>
<accession>A0A2T8KIQ1</accession>
<dbReference type="Proteomes" id="UP000243499">
    <property type="component" value="Chromosome 3"/>
</dbReference>
<dbReference type="Gramene" id="PVH62065">
    <property type="protein sequence ID" value="PVH62065"/>
    <property type="gene ID" value="PAHAL_3G196600"/>
</dbReference>
<evidence type="ECO:0000313" key="2">
    <source>
        <dbReference type="EMBL" id="PVH62065.1"/>
    </source>
</evidence>
<sequence length="38" mass="4262">MRPSSGRSRRPTTTRPSPGRASDNEATIHHCTITRKLE</sequence>
<dbReference type="EMBL" id="CM008048">
    <property type="protein sequence ID" value="PVH62065.1"/>
    <property type="molecule type" value="Genomic_DNA"/>
</dbReference>
<protein>
    <submittedName>
        <fullName evidence="2">Uncharacterized protein</fullName>
    </submittedName>
</protein>
<name>A0A2T8KIQ1_9POAL</name>
<dbReference type="AlphaFoldDB" id="A0A2T8KIQ1"/>
<gene>
    <name evidence="2" type="ORF">PAHAL_3G196600</name>
</gene>
<evidence type="ECO:0000256" key="1">
    <source>
        <dbReference type="SAM" id="MobiDB-lite"/>
    </source>
</evidence>
<proteinExistence type="predicted"/>